<dbReference type="Pfam" id="PF00528">
    <property type="entry name" value="BPD_transp_1"/>
    <property type="match status" value="1"/>
</dbReference>
<dbReference type="EMBL" id="JBHLSV010000004">
    <property type="protein sequence ID" value="MFC0673143.1"/>
    <property type="molecule type" value="Genomic_DNA"/>
</dbReference>
<evidence type="ECO:0000256" key="4">
    <source>
        <dbReference type="ARBA" id="ARBA00022692"/>
    </source>
</evidence>
<reference evidence="9 10" key="1">
    <citation type="submission" date="2024-09" db="EMBL/GenBank/DDBJ databases">
        <authorList>
            <person name="Sun Q."/>
            <person name="Mori K."/>
        </authorList>
    </citation>
    <scope>NUCLEOTIDE SEQUENCE [LARGE SCALE GENOMIC DNA]</scope>
    <source>
        <strain evidence="9 10">CICC 10874</strain>
    </source>
</reference>
<comment type="caution">
    <text evidence="9">The sequence shown here is derived from an EMBL/GenBank/DDBJ whole genome shotgun (WGS) entry which is preliminary data.</text>
</comment>
<comment type="similarity">
    <text evidence="7">Belongs to the binding-protein-dependent transport system permease family.</text>
</comment>
<evidence type="ECO:0000313" key="9">
    <source>
        <dbReference type="EMBL" id="MFC0673143.1"/>
    </source>
</evidence>
<evidence type="ECO:0000256" key="7">
    <source>
        <dbReference type="RuleBase" id="RU363032"/>
    </source>
</evidence>
<feature type="domain" description="ABC transmembrane type-1" evidence="8">
    <location>
        <begin position="87"/>
        <end position="301"/>
    </location>
</feature>
<dbReference type="InterPro" id="IPR051393">
    <property type="entry name" value="ABC_transporter_permease"/>
</dbReference>
<feature type="transmembrane region" description="Helical" evidence="7">
    <location>
        <begin position="280"/>
        <end position="300"/>
    </location>
</feature>
<dbReference type="Proteomes" id="UP001589793">
    <property type="component" value="Unassembled WGS sequence"/>
</dbReference>
<evidence type="ECO:0000259" key="8">
    <source>
        <dbReference type="PROSITE" id="PS50928"/>
    </source>
</evidence>
<dbReference type="PROSITE" id="PS50928">
    <property type="entry name" value="ABC_TM1"/>
    <property type="match status" value="1"/>
</dbReference>
<feature type="transmembrane region" description="Helical" evidence="7">
    <location>
        <begin position="86"/>
        <end position="108"/>
    </location>
</feature>
<dbReference type="CDD" id="cd06261">
    <property type="entry name" value="TM_PBP2"/>
    <property type="match status" value="1"/>
</dbReference>
<organism evidence="9 10">
    <name type="scientific">Brachybacterium hainanense</name>
    <dbReference type="NCBI Taxonomy" id="1541174"/>
    <lineage>
        <taxon>Bacteria</taxon>
        <taxon>Bacillati</taxon>
        <taxon>Actinomycetota</taxon>
        <taxon>Actinomycetes</taxon>
        <taxon>Micrococcales</taxon>
        <taxon>Dermabacteraceae</taxon>
        <taxon>Brachybacterium</taxon>
    </lineage>
</organism>
<dbReference type="RefSeq" id="WP_376978476.1">
    <property type="nucleotide sequence ID" value="NZ_JBHLSV010000004.1"/>
</dbReference>
<keyword evidence="4 7" id="KW-0812">Transmembrane</keyword>
<evidence type="ECO:0000313" key="10">
    <source>
        <dbReference type="Proteomes" id="UP001589793"/>
    </source>
</evidence>
<feature type="transmembrane region" description="Helical" evidence="7">
    <location>
        <begin position="28"/>
        <end position="57"/>
    </location>
</feature>
<proteinExistence type="inferred from homology"/>
<dbReference type="SUPFAM" id="SSF161098">
    <property type="entry name" value="MetI-like"/>
    <property type="match status" value="1"/>
</dbReference>
<evidence type="ECO:0000256" key="5">
    <source>
        <dbReference type="ARBA" id="ARBA00022989"/>
    </source>
</evidence>
<dbReference type="PANTHER" id="PTHR30193">
    <property type="entry name" value="ABC TRANSPORTER PERMEASE PROTEIN"/>
    <property type="match status" value="1"/>
</dbReference>
<feature type="transmembrane region" description="Helical" evidence="7">
    <location>
        <begin position="233"/>
        <end position="253"/>
    </location>
</feature>
<keyword evidence="6 7" id="KW-0472">Membrane</keyword>
<keyword evidence="3" id="KW-1003">Cell membrane</keyword>
<accession>A0ABV6R861</accession>
<name>A0ABV6R861_9MICO</name>
<feature type="transmembrane region" description="Helical" evidence="7">
    <location>
        <begin position="175"/>
        <end position="197"/>
    </location>
</feature>
<keyword evidence="5 7" id="KW-1133">Transmembrane helix</keyword>
<evidence type="ECO:0000256" key="3">
    <source>
        <dbReference type="ARBA" id="ARBA00022475"/>
    </source>
</evidence>
<dbReference type="InterPro" id="IPR035906">
    <property type="entry name" value="MetI-like_sf"/>
</dbReference>
<sequence>MTLSATPAVGQLRSSARSRTGMIRRRALLGYLLVSPALLLSVLFFVLPMILLAAMSFTDWPLLGTPSWAGPEKYVRAFTDRRFLDALAFTALFTAALVPVSIAVSYLTAVMVRGHGRFVAFVRTSFFLPVVIGFTAAAYMAQVMLMPGTGIINIALEAIGASDGRTAWFTQPGTAFWAVLVLSVWKSIGVAMILLMAGMQAVPEELHDAAKIDGAGWWRREASVTFPLIRRQFALCMILSLSGTLLVFDQFYVLTKGGPSGSTTTAVMYTYQQSFVRFDLGYGAALSMVLTGLILVIALVQLRTLRADGSGGAS</sequence>
<evidence type="ECO:0000256" key="1">
    <source>
        <dbReference type="ARBA" id="ARBA00004651"/>
    </source>
</evidence>
<dbReference type="Gene3D" id="1.10.3720.10">
    <property type="entry name" value="MetI-like"/>
    <property type="match status" value="1"/>
</dbReference>
<protein>
    <submittedName>
        <fullName evidence="9">Carbohydrate ABC transporter permease</fullName>
    </submittedName>
</protein>
<feature type="transmembrane region" description="Helical" evidence="7">
    <location>
        <begin position="120"/>
        <end position="141"/>
    </location>
</feature>
<gene>
    <name evidence="9" type="ORF">ACFFF6_04135</name>
</gene>
<dbReference type="PANTHER" id="PTHR30193:SF37">
    <property type="entry name" value="INNER MEMBRANE ABC TRANSPORTER PERMEASE PROTEIN YCJO"/>
    <property type="match status" value="1"/>
</dbReference>
<evidence type="ECO:0000256" key="6">
    <source>
        <dbReference type="ARBA" id="ARBA00023136"/>
    </source>
</evidence>
<comment type="subcellular location">
    <subcellularLocation>
        <location evidence="1 7">Cell membrane</location>
        <topology evidence="1 7">Multi-pass membrane protein</topology>
    </subcellularLocation>
</comment>
<keyword evidence="10" id="KW-1185">Reference proteome</keyword>
<dbReference type="InterPro" id="IPR000515">
    <property type="entry name" value="MetI-like"/>
</dbReference>
<keyword evidence="2 7" id="KW-0813">Transport</keyword>
<evidence type="ECO:0000256" key="2">
    <source>
        <dbReference type="ARBA" id="ARBA00022448"/>
    </source>
</evidence>